<organism evidence="22 23">
    <name type="scientific">Delitschia confertaspora ATCC 74209</name>
    <dbReference type="NCBI Taxonomy" id="1513339"/>
    <lineage>
        <taxon>Eukaryota</taxon>
        <taxon>Fungi</taxon>
        <taxon>Dikarya</taxon>
        <taxon>Ascomycota</taxon>
        <taxon>Pezizomycotina</taxon>
        <taxon>Dothideomycetes</taxon>
        <taxon>Pleosporomycetidae</taxon>
        <taxon>Pleosporales</taxon>
        <taxon>Delitschiaceae</taxon>
        <taxon>Delitschia</taxon>
    </lineage>
</organism>
<keyword evidence="9 16" id="KW-1015">Disulfide bond</keyword>
<feature type="binding site" evidence="17">
    <location>
        <position position="221"/>
    </location>
    <ligand>
        <name>substrate</name>
    </ligand>
</feature>
<evidence type="ECO:0000256" key="2">
    <source>
        <dbReference type="ARBA" id="ARBA00001913"/>
    </source>
</evidence>
<evidence type="ECO:0000256" key="14">
    <source>
        <dbReference type="PIRSR" id="PIRSR001024-2"/>
    </source>
</evidence>
<keyword evidence="5 15" id="KW-0479">Metal-binding</keyword>
<dbReference type="FunFam" id="3.20.20.80:FF:000120">
    <property type="entry name" value="Alpha-amylase A"/>
    <property type="match status" value="1"/>
</dbReference>
<dbReference type="Gene3D" id="3.20.20.80">
    <property type="entry name" value="Glycosidases"/>
    <property type="match status" value="1"/>
</dbReference>
<evidence type="ECO:0000256" key="19">
    <source>
        <dbReference type="RuleBase" id="RU361134"/>
    </source>
</evidence>
<reference evidence="22" key="1">
    <citation type="journal article" date="2020" name="Stud. Mycol.">
        <title>101 Dothideomycetes genomes: a test case for predicting lifestyles and emergence of pathogens.</title>
        <authorList>
            <person name="Haridas S."/>
            <person name="Albert R."/>
            <person name="Binder M."/>
            <person name="Bloem J."/>
            <person name="Labutti K."/>
            <person name="Salamov A."/>
            <person name="Andreopoulos B."/>
            <person name="Baker S."/>
            <person name="Barry K."/>
            <person name="Bills G."/>
            <person name="Bluhm B."/>
            <person name="Cannon C."/>
            <person name="Castanera R."/>
            <person name="Culley D."/>
            <person name="Daum C."/>
            <person name="Ezra D."/>
            <person name="Gonzalez J."/>
            <person name="Henrissat B."/>
            <person name="Kuo A."/>
            <person name="Liang C."/>
            <person name="Lipzen A."/>
            <person name="Lutzoni F."/>
            <person name="Magnuson J."/>
            <person name="Mondo S."/>
            <person name="Nolan M."/>
            <person name="Ohm R."/>
            <person name="Pangilinan J."/>
            <person name="Park H.-J."/>
            <person name="Ramirez L."/>
            <person name="Alfaro M."/>
            <person name="Sun H."/>
            <person name="Tritt A."/>
            <person name="Yoshinaga Y."/>
            <person name="Zwiers L.-H."/>
            <person name="Turgeon B."/>
            <person name="Goodwin S."/>
            <person name="Spatafora J."/>
            <person name="Crous P."/>
            <person name="Grigoriev I."/>
        </authorList>
    </citation>
    <scope>NUCLEOTIDE SEQUENCE</scope>
    <source>
        <strain evidence="22">ATCC 74209</strain>
    </source>
</reference>
<comment type="cofactor">
    <cofactor evidence="2">
        <name>Ca(2+)</name>
        <dbReference type="ChEBI" id="CHEBI:29108"/>
    </cofactor>
</comment>
<dbReference type="SMART" id="SM00642">
    <property type="entry name" value="Aamy"/>
    <property type="match status" value="1"/>
</dbReference>
<feature type="disulfide bond" evidence="16">
    <location>
        <begin position="47"/>
        <end position="55"/>
    </location>
</feature>
<evidence type="ECO:0000256" key="5">
    <source>
        <dbReference type="ARBA" id="ARBA00022723"/>
    </source>
</evidence>
<keyword evidence="6 20" id="KW-0732">Signal</keyword>
<feature type="binding site" evidence="17">
    <location>
        <position position="361"/>
    </location>
    <ligand>
        <name>substrate</name>
    </ligand>
</feature>
<dbReference type="EC" id="3.2.1.1" evidence="4 19"/>
<evidence type="ECO:0000256" key="9">
    <source>
        <dbReference type="ARBA" id="ARBA00023157"/>
    </source>
</evidence>
<feature type="binding site" evidence="17">
    <location>
        <position position="100"/>
    </location>
    <ligand>
        <name>substrate</name>
    </ligand>
</feature>
<dbReference type="InterPro" id="IPR006046">
    <property type="entry name" value="Alpha_amylase"/>
</dbReference>
<feature type="domain" description="Glycosyl hydrolase family 13 catalytic" evidence="21">
    <location>
        <begin position="30"/>
        <end position="386"/>
    </location>
</feature>
<evidence type="ECO:0000256" key="16">
    <source>
        <dbReference type="PIRSR" id="PIRSR001024-4"/>
    </source>
</evidence>
<dbReference type="PIRSF" id="PIRSF001024">
    <property type="entry name" value="Alph-amyl_fung"/>
    <property type="match status" value="1"/>
</dbReference>
<evidence type="ECO:0000256" key="11">
    <source>
        <dbReference type="ARBA" id="ARBA00023277"/>
    </source>
</evidence>
<dbReference type="CDD" id="cd11319">
    <property type="entry name" value="AmyAc_euk_AmyA"/>
    <property type="match status" value="1"/>
</dbReference>
<evidence type="ECO:0000256" key="12">
    <source>
        <dbReference type="ARBA" id="ARBA00023295"/>
    </source>
</evidence>
<comment type="caution">
    <text evidence="22">The sequence shown here is derived from an EMBL/GenBank/DDBJ whole genome shotgun (WGS) entry which is preliminary data.</text>
</comment>
<evidence type="ECO:0000313" key="22">
    <source>
        <dbReference type="EMBL" id="KAF2202529.1"/>
    </source>
</evidence>
<feature type="binding site" evidence="17">
    <location>
        <position position="314"/>
    </location>
    <ligand>
        <name>substrate</name>
    </ligand>
</feature>
<feature type="binding site" evidence="17">
    <location>
        <position position="139"/>
    </location>
    <ligand>
        <name>substrate</name>
    </ligand>
</feature>
<dbReference type="PANTHER" id="PTHR10357:SF215">
    <property type="entry name" value="ALPHA-AMYLASE 1"/>
    <property type="match status" value="1"/>
</dbReference>
<keyword evidence="8 15" id="KW-0106">Calcium</keyword>
<evidence type="ECO:0000256" key="1">
    <source>
        <dbReference type="ARBA" id="ARBA00000548"/>
    </source>
</evidence>
<sequence length="494" mass="53616">MRATVACALAGSALVQAATPDQWRSRSIYQVLTDRFARTDGSTSATCNTGDGNYCGGTYRGIIKKLDYIQNMGFSAIWISPITYNIPDRTPYGMAWHGYWQQDLYKLNPNFGTADDLKALSKALHDRGMYLMVDIVVNHNGWNGAASTVNYAKMQPFNDAKYYHPFCDITNYDNQGNVESCWLGDSKVELPDLNTEDSAVVSMYQSWIKGLVGNYSIDGLRIDTVKHVAKSFWKPFNQAAGVFSTGEVYHGDPAYTCPYQQSLDSVLNFPLYYPIIDFLTKSSTNPSRLISGLSAINSACKDPTLLGTFTENHDLPRIGSMTSSTALAKSAIALTILLDGIPIIYAGQEQHYAGGNDPSNREATWLSGYNTGADLYKATAVLNKLRNQAIKKDSGYLKYMAWSIWNDSHTVALRKGFDGNQIITVVTNLGESGGSWTQSVGNTGWASGTQVVEVLTCAKGTVGANGVLSVEMKGGMPSVWTSVGMAGGSGICGL</sequence>
<dbReference type="GO" id="GO:0004556">
    <property type="term" value="F:alpha-amylase activity"/>
    <property type="evidence" value="ECO:0007669"/>
    <property type="project" value="UniProtKB-UniRule"/>
</dbReference>
<feature type="disulfide bond" evidence="16">
    <location>
        <begin position="257"/>
        <end position="300"/>
    </location>
</feature>
<keyword evidence="10" id="KW-0325">Glycoprotein</keyword>
<feature type="disulfide bond" evidence="16">
    <location>
        <begin position="457"/>
        <end position="492"/>
    </location>
</feature>
<keyword evidence="7 19" id="KW-0378">Hydrolase</keyword>
<evidence type="ECO:0000256" key="17">
    <source>
        <dbReference type="PIRSR" id="PIRSR001024-5"/>
    </source>
</evidence>
<accession>A0A9P4JQH0</accession>
<evidence type="ECO:0000313" key="23">
    <source>
        <dbReference type="Proteomes" id="UP000799536"/>
    </source>
</evidence>
<dbReference type="OrthoDB" id="204980at2759"/>
<evidence type="ECO:0000256" key="20">
    <source>
        <dbReference type="SAM" id="SignalP"/>
    </source>
</evidence>
<feature type="disulfide bond" evidence="16">
    <location>
        <begin position="167"/>
        <end position="181"/>
    </location>
</feature>
<comment type="catalytic activity">
    <reaction evidence="1 19">
        <text>Endohydrolysis of (1-&gt;4)-alpha-D-glucosidic linkages in polysaccharides containing three or more (1-&gt;4)-alpha-linked D-glucose units.</text>
        <dbReference type="EC" id="3.2.1.1"/>
    </reaction>
</comment>
<keyword evidence="12 19" id="KW-0326">Glycosidase</keyword>
<feature type="binding site" evidence="15">
    <location>
        <position position="179"/>
    </location>
    <ligand>
        <name>Ca(2+)</name>
        <dbReference type="ChEBI" id="CHEBI:29108"/>
        <label>1</label>
    </ligand>
</feature>
<feature type="site" description="Transition state stabilizer" evidence="14">
    <location>
        <position position="314"/>
    </location>
</feature>
<dbReference type="InterPro" id="IPR017853">
    <property type="entry name" value="GH"/>
</dbReference>
<dbReference type="AlphaFoldDB" id="A0A9P4JQH0"/>
<dbReference type="PANTHER" id="PTHR10357">
    <property type="entry name" value="ALPHA-AMYLASE FAMILY MEMBER"/>
    <property type="match status" value="1"/>
</dbReference>
<dbReference type="EMBL" id="ML993933">
    <property type="protein sequence ID" value="KAF2202529.1"/>
    <property type="molecule type" value="Genomic_DNA"/>
</dbReference>
<dbReference type="InterPro" id="IPR013777">
    <property type="entry name" value="A-amylase-like"/>
</dbReference>
<evidence type="ECO:0000259" key="21">
    <source>
        <dbReference type="SMART" id="SM00642"/>
    </source>
</evidence>
<feature type="binding site" evidence="15">
    <location>
        <position position="192"/>
    </location>
    <ligand>
        <name>Ca(2+)</name>
        <dbReference type="ChEBI" id="CHEBI:29108"/>
        <label>1</label>
    </ligand>
</feature>
<dbReference type="SUPFAM" id="SSF51445">
    <property type="entry name" value="(Trans)glycosidases"/>
    <property type="match status" value="1"/>
</dbReference>
<proteinExistence type="inferred from homology"/>
<dbReference type="PRINTS" id="PR00110">
    <property type="entry name" value="ALPHAAMYLASE"/>
</dbReference>
<feature type="binding site" evidence="15">
    <location>
        <position position="223"/>
    </location>
    <ligand>
        <name>Ca(2+)</name>
        <dbReference type="ChEBI" id="CHEBI:29108"/>
        <label>2</label>
    </ligand>
</feature>
<feature type="binding site" evidence="15">
    <location>
        <position position="227"/>
    </location>
    <ligand>
        <name>Ca(2+)</name>
        <dbReference type="ChEBI" id="CHEBI:29108"/>
        <label>1</label>
    </ligand>
</feature>
<evidence type="ECO:0000256" key="13">
    <source>
        <dbReference type="PIRSR" id="PIRSR001024-1"/>
    </source>
</evidence>
<feature type="binding site" evidence="17">
    <location>
        <position position="251"/>
    </location>
    <ligand>
        <name>substrate</name>
    </ligand>
</feature>
<feature type="binding site" evidence="15">
    <location>
        <position position="138"/>
    </location>
    <ligand>
        <name>Ca(2+)</name>
        <dbReference type="ChEBI" id="CHEBI:29108"/>
        <label>1</label>
    </ligand>
</feature>
<dbReference type="InterPro" id="IPR006047">
    <property type="entry name" value="GH13_cat_dom"/>
</dbReference>
<name>A0A9P4JQH0_9PLEO</name>
<evidence type="ECO:0000256" key="3">
    <source>
        <dbReference type="ARBA" id="ARBA00008061"/>
    </source>
</evidence>
<feature type="active site" description="Proton donor" evidence="13">
    <location>
        <position position="247"/>
    </location>
</feature>
<dbReference type="Proteomes" id="UP000799536">
    <property type="component" value="Unassembled WGS sequence"/>
</dbReference>
<dbReference type="Pfam" id="PF00128">
    <property type="entry name" value="Alpha-amylase"/>
    <property type="match status" value="1"/>
</dbReference>
<protein>
    <recommendedName>
        <fullName evidence="4 19">Alpha-amylase</fullName>
        <ecNumber evidence="4 19">3.2.1.1</ecNumber>
    </recommendedName>
</protein>
<dbReference type="SUPFAM" id="SSF51011">
    <property type="entry name" value="Glycosyl hydrolase domain"/>
    <property type="match status" value="1"/>
</dbReference>
<dbReference type="Gene3D" id="2.60.40.1180">
    <property type="entry name" value="Golgi alpha-mannosidase II"/>
    <property type="match status" value="1"/>
</dbReference>
<dbReference type="InterPro" id="IPR015340">
    <property type="entry name" value="A_amylase_C_dom"/>
</dbReference>
<evidence type="ECO:0000256" key="7">
    <source>
        <dbReference type="ARBA" id="ARBA00022801"/>
    </source>
</evidence>
<feature type="signal peptide" evidence="20">
    <location>
        <begin position="1"/>
        <end position="17"/>
    </location>
</feature>
<feature type="active site" description="Nucleophile" evidence="13">
    <location>
        <position position="223"/>
    </location>
</feature>
<dbReference type="InterPro" id="IPR013780">
    <property type="entry name" value="Glyco_hydro_b"/>
</dbReference>
<keyword evidence="11 19" id="KW-0119">Carbohydrate metabolism</keyword>
<feature type="binding site" evidence="15">
    <location>
        <position position="247"/>
    </location>
    <ligand>
        <name>Ca(2+)</name>
        <dbReference type="ChEBI" id="CHEBI:29108"/>
        <label>2</label>
    </ligand>
</feature>
<dbReference type="GO" id="GO:0016052">
    <property type="term" value="P:carbohydrate catabolic process"/>
    <property type="evidence" value="ECO:0007669"/>
    <property type="project" value="InterPro"/>
</dbReference>
<feature type="chain" id="PRO_5040158402" description="Alpha-amylase" evidence="20">
    <location>
        <begin position="18"/>
        <end position="494"/>
    </location>
</feature>
<evidence type="ECO:0000256" key="8">
    <source>
        <dbReference type="ARBA" id="ARBA00022837"/>
    </source>
</evidence>
<dbReference type="GO" id="GO:0005509">
    <property type="term" value="F:calcium ion binding"/>
    <property type="evidence" value="ECO:0007669"/>
    <property type="project" value="InterPro"/>
</dbReference>
<dbReference type="Pfam" id="PF09260">
    <property type="entry name" value="A_amylase_dom_C"/>
    <property type="match status" value="1"/>
</dbReference>
<evidence type="ECO:0000256" key="10">
    <source>
        <dbReference type="ARBA" id="ARBA00023180"/>
    </source>
</evidence>
<keyword evidence="23" id="KW-1185">Reference proteome</keyword>
<evidence type="ECO:0000256" key="4">
    <source>
        <dbReference type="ARBA" id="ARBA00012595"/>
    </source>
</evidence>
<evidence type="ECO:0000256" key="15">
    <source>
        <dbReference type="PIRSR" id="PIRSR001024-3"/>
    </source>
</evidence>
<evidence type="ECO:0000256" key="6">
    <source>
        <dbReference type="ARBA" id="ARBA00022729"/>
    </source>
</evidence>
<evidence type="ECO:0000256" key="18">
    <source>
        <dbReference type="RuleBase" id="RU003615"/>
    </source>
</evidence>
<comment type="similarity">
    <text evidence="3 18">Belongs to the glycosyl hydrolase 13 family.</text>
</comment>
<gene>
    <name evidence="22" type="ORF">GQ43DRAFT_368921</name>
</gene>